<dbReference type="Proteomes" id="UP001046870">
    <property type="component" value="Chromosome 3"/>
</dbReference>
<feature type="region of interest" description="Disordered" evidence="1">
    <location>
        <begin position="207"/>
        <end position="272"/>
    </location>
</feature>
<evidence type="ECO:0000313" key="3">
    <source>
        <dbReference type="Proteomes" id="UP001046870"/>
    </source>
</evidence>
<feature type="compositionally biased region" description="Polar residues" evidence="1">
    <location>
        <begin position="246"/>
        <end position="256"/>
    </location>
</feature>
<proteinExistence type="predicted"/>
<protein>
    <submittedName>
        <fullName evidence="2">Uncharacterized protein</fullName>
    </submittedName>
</protein>
<dbReference type="EMBL" id="JAFDVH010000003">
    <property type="protein sequence ID" value="KAG7483733.1"/>
    <property type="molecule type" value="Genomic_DNA"/>
</dbReference>
<accession>A0A9D3Q8S0</accession>
<feature type="region of interest" description="Disordered" evidence="1">
    <location>
        <begin position="38"/>
        <end position="65"/>
    </location>
</feature>
<dbReference type="OrthoDB" id="8962540at2759"/>
<evidence type="ECO:0000256" key="1">
    <source>
        <dbReference type="SAM" id="MobiDB-lite"/>
    </source>
</evidence>
<evidence type="ECO:0000313" key="2">
    <source>
        <dbReference type="EMBL" id="KAG7483733.1"/>
    </source>
</evidence>
<feature type="region of interest" description="Disordered" evidence="1">
    <location>
        <begin position="288"/>
        <end position="312"/>
    </location>
</feature>
<feature type="compositionally biased region" description="Low complexity" evidence="1">
    <location>
        <begin position="289"/>
        <end position="307"/>
    </location>
</feature>
<feature type="compositionally biased region" description="Basic and acidic residues" evidence="1">
    <location>
        <begin position="49"/>
        <end position="65"/>
    </location>
</feature>
<name>A0A9D3Q8S0_MEGAT</name>
<gene>
    <name evidence="2" type="ORF">MATL_G00041500</name>
</gene>
<comment type="caution">
    <text evidence="2">The sequence shown here is derived from an EMBL/GenBank/DDBJ whole genome shotgun (WGS) entry which is preliminary data.</text>
</comment>
<reference evidence="2" key="1">
    <citation type="submission" date="2021-01" db="EMBL/GenBank/DDBJ databases">
        <authorList>
            <person name="Zahm M."/>
            <person name="Roques C."/>
            <person name="Cabau C."/>
            <person name="Klopp C."/>
            <person name="Donnadieu C."/>
            <person name="Jouanno E."/>
            <person name="Lampietro C."/>
            <person name="Louis A."/>
            <person name="Herpin A."/>
            <person name="Echchiki A."/>
            <person name="Berthelot C."/>
            <person name="Parey E."/>
            <person name="Roest-Crollius H."/>
            <person name="Braasch I."/>
            <person name="Postlethwait J."/>
            <person name="Bobe J."/>
            <person name="Montfort J."/>
            <person name="Bouchez O."/>
            <person name="Begum T."/>
            <person name="Mejri S."/>
            <person name="Adams A."/>
            <person name="Chen W.-J."/>
            <person name="Guiguen Y."/>
        </authorList>
    </citation>
    <scope>NUCLEOTIDE SEQUENCE</scope>
    <source>
        <strain evidence="2">YG-15Mar2019-1</strain>
        <tissue evidence="2">Brain</tissue>
    </source>
</reference>
<feature type="region of interest" description="Disordered" evidence="1">
    <location>
        <begin position="131"/>
        <end position="150"/>
    </location>
</feature>
<dbReference type="AlphaFoldDB" id="A0A9D3Q8S0"/>
<sequence>MGKDTSNGLILSSNKATCRYRGEQGREIERLQAALEAEKSRGRQAHRRFSAELKRQGEAAERERQKAVRDLTHRYEREKALELLRLREALGKEREAEVRQLLRWKGGGSPQKERESALRQARELRRQLARELAGKPGPHSPAGRKWPGEPGCLSNVVTYHRLEHFLTTLQWEAHGEQATLVRRLRQELDLEKNLFLRHLLEAHGWAEQESSCSGSSKRRSVSCAQLHRPPKADPDSSFGGPHVSRSRSFPQKSRSASPGPRKKRGEAWSSLPRREQSRVWRCSSPLKETSCSSVSSESRSTQTSLTSGGTPLLQNSITESAVLEESSLSRCSLADMENMT</sequence>
<organism evidence="2 3">
    <name type="scientific">Megalops atlanticus</name>
    <name type="common">Tarpon</name>
    <name type="synonym">Clupea gigantea</name>
    <dbReference type="NCBI Taxonomy" id="7932"/>
    <lineage>
        <taxon>Eukaryota</taxon>
        <taxon>Metazoa</taxon>
        <taxon>Chordata</taxon>
        <taxon>Craniata</taxon>
        <taxon>Vertebrata</taxon>
        <taxon>Euteleostomi</taxon>
        <taxon>Actinopterygii</taxon>
        <taxon>Neopterygii</taxon>
        <taxon>Teleostei</taxon>
        <taxon>Elopiformes</taxon>
        <taxon>Megalopidae</taxon>
        <taxon>Megalops</taxon>
    </lineage>
</organism>
<keyword evidence="3" id="KW-1185">Reference proteome</keyword>